<dbReference type="STRING" id="1081102.A0A167XNV0"/>
<dbReference type="FunFam" id="3.40.50.720:FF:000038">
    <property type="entry name" value="D-3-phosphoglycerate dehydrogenase"/>
    <property type="match status" value="1"/>
</dbReference>
<dbReference type="EC" id="1.1.1.95" evidence="3"/>
<feature type="domain" description="D-3-phosphoglycerate dehydrogenase ASB" evidence="11">
    <location>
        <begin position="382"/>
        <end position="481"/>
    </location>
</feature>
<dbReference type="Proteomes" id="UP000076874">
    <property type="component" value="Unassembled WGS sequence"/>
</dbReference>
<dbReference type="InterPro" id="IPR036291">
    <property type="entry name" value="NAD(P)-bd_dom_sf"/>
</dbReference>
<dbReference type="Gene3D" id="3.40.50.720">
    <property type="entry name" value="NAD(P)-binding Rossmann-like Domain"/>
    <property type="match status" value="2"/>
</dbReference>
<evidence type="ECO:0000313" key="13">
    <source>
        <dbReference type="Proteomes" id="UP000076874"/>
    </source>
</evidence>
<feature type="domain" description="D-isomer specific 2-hydroxyacid dehydrogenase catalytic" evidence="9">
    <location>
        <begin position="29"/>
        <end position="370"/>
    </location>
</feature>
<keyword evidence="7" id="KW-0520">NAD</keyword>
<dbReference type="Pfam" id="PF02826">
    <property type="entry name" value="2-Hacid_dh_C"/>
    <property type="match status" value="1"/>
</dbReference>
<dbReference type="GO" id="GO:0051287">
    <property type="term" value="F:NAD binding"/>
    <property type="evidence" value="ECO:0007669"/>
    <property type="project" value="InterPro"/>
</dbReference>
<keyword evidence="5" id="KW-0007">Acetylation</keyword>
<dbReference type="OrthoDB" id="298012at2759"/>
<dbReference type="EMBL" id="AZHD01000003">
    <property type="protein sequence ID" value="OAA65204.1"/>
    <property type="molecule type" value="Genomic_DNA"/>
</dbReference>
<keyword evidence="6" id="KW-0560">Oxidoreductase</keyword>
<dbReference type="InterPro" id="IPR029752">
    <property type="entry name" value="D-isomer_DH_CS1"/>
</dbReference>
<evidence type="ECO:0000256" key="8">
    <source>
        <dbReference type="ARBA" id="ARBA00048731"/>
    </source>
</evidence>
<evidence type="ECO:0000313" key="12">
    <source>
        <dbReference type="EMBL" id="OAA65204.1"/>
    </source>
</evidence>
<dbReference type="Gene3D" id="3.30.70.260">
    <property type="match status" value="1"/>
</dbReference>
<protein>
    <recommendedName>
        <fullName evidence="3">phosphoglycerate dehydrogenase</fullName>
        <ecNumber evidence="3">1.1.1.95</ecNumber>
    </recommendedName>
</protein>
<dbReference type="InterPro" id="IPR006140">
    <property type="entry name" value="D-isomer_DH_NAD-bd"/>
</dbReference>
<evidence type="ECO:0000256" key="1">
    <source>
        <dbReference type="ARBA" id="ARBA00005216"/>
    </source>
</evidence>
<evidence type="ECO:0000259" key="10">
    <source>
        <dbReference type="Pfam" id="PF02826"/>
    </source>
</evidence>
<feature type="domain" description="D-isomer specific 2-hydroxyacid dehydrogenase NAD-binding" evidence="10">
    <location>
        <begin position="203"/>
        <end position="338"/>
    </location>
</feature>
<proteinExistence type="predicted"/>
<dbReference type="FunFam" id="3.30.1330.90:FF:000003">
    <property type="entry name" value="D-3-phosphoglycerate dehydrogenase"/>
    <property type="match status" value="1"/>
</dbReference>
<dbReference type="Pfam" id="PF19304">
    <property type="entry name" value="PGDH_inter"/>
    <property type="match status" value="1"/>
</dbReference>
<dbReference type="GO" id="GO:0006520">
    <property type="term" value="P:amino acid metabolic process"/>
    <property type="evidence" value="ECO:0007669"/>
    <property type="project" value="UniProtKB-ARBA"/>
</dbReference>
<dbReference type="PROSITE" id="PS00065">
    <property type="entry name" value="D_2_HYDROXYACID_DH_1"/>
    <property type="match status" value="1"/>
</dbReference>
<evidence type="ECO:0000256" key="5">
    <source>
        <dbReference type="ARBA" id="ARBA00022990"/>
    </source>
</evidence>
<accession>A0A167XNV0</accession>
<evidence type="ECO:0000259" key="9">
    <source>
        <dbReference type="Pfam" id="PF00389"/>
    </source>
</evidence>
<dbReference type="InterPro" id="IPR045865">
    <property type="entry name" value="ACT-like_dom_sf"/>
</dbReference>
<dbReference type="GO" id="GO:0046394">
    <property type="term" value="P:carboxylic acid biosynthetic process"/>
    <property type="evidence" value="ECO:0007669"/>
    <property type="project" value="UniProtKB-ARBA"/>
</dbReference>
<dbReference type="Pfam" id="PF00389">
    <property type="entry name" value="2-Hacid_dh"/>
    <property type="match status" value="1"/>
</dbReference>
<gene>
    <name evidence="12" type="ORF">SPI_01991</name>
</gene>
<dbReference type="InterPro" id="IPR045626">
    <property type="entry name" value="PGDH_ASB_dom"/>
</dbReference>
<dbReference type="CDD" id="cd04902">
    <property type="entry name" value="ACT_3PGDH-xct"/>
    <property type="match status" value="1"/>
</dbReference>
<dbReference type="AlphaFoldDB" id="A0A167XNV0"/>
<dbReference type="SUPFAM" id="SSF52283">
    <property type="entry name" value="Formate/glycerate dehydrogenase catalytic domain-like"/>
    <property type="match status" value="1"/>
</dbReference>
<organism evidence="12 13">
    <name type="scientific">Niveomyces insectorum RCEF 264</name>
    <dbReference type="NCBI Taxonomy" id="1081102"/>
    <lineage>
        <taxon>Eukaryota</taxon>
        <taxon>Fungi</taxon>
        <taxon>Dikarya</taxon>
        <taxon>Ascomycota</taxon>
        <taxon>Pezizomycotina</taxon>
        <taxon>Sordariomycetes</taxon>
        <taxon>Hypocreomycetidae</taxon>
        <taxon>Hypocreales</taxon>
        <taxon>Cordycipitaceae</taxon>
        <taxon>Niveomyces</taxon>
    </lineage>
</organism>
<dbReference type="InterPro" id="IPR029009">
    <property type="entry name" value="ASB_dom_sf"/>
</dbReference>
<sequence>MAPAALVEEPAAAGVSPAAGQPPDNRPRILVPEKVSADGLALLQDAGLHVDVRLGLSAAELLTVVPAYHGLIVRSETKVTAAVLAAGRKLRVVARAGVGVDNIDVNAATTHGIIVVNSPAGNIRAAAEHTIALLLATARHIGAADAACKQAKWTRSALVGVEVGGKTLGIVGLGKVGMQVARMAKGLGMRVLAYDPYASADVARQAGVELLTTPPPPAAAAAAAAADDTTAAQSGLDALLPQVDFLTIHTPLLATTLNLLGAAQFRRMRPTARVLNVARGGVYNEEALVQALDAGWIAGAGIDVFTREPPFPEDKDPANPWPARLAAHPRVVATPHLGASTVEAQENVARDVCAQVRTVLQGGLPTAAVNAPLILPEEYRTLQPYVRLVERMGSLYTQHFSRPHGLRRRFELVYQGALADVANTRPLLAALVKGLVSPISDAGGRDVNIVNAALIAAEKGLAIRETHERGKADSSNSLVTLRALADPSPADAPAAADNSTAADAAAAALDAPPEADEIIQGYASGQAIYISRVDRFVANFVPEGTLLVLHNYDEPGKIGHVGMALGRHGINITFMHVASVDRSGAARRRSVTGTEHEALMILGVDGPEVTLAVLDDLRQSPGILDVSLVRL</sequence>
<dbReference type="PANTHER" id="PTHR42938">
    <property type="entry name" value="FORMATE DEHYDROGENASE 1"/>
    <property type="match status" value="1"/>
</dbReference>
<comment type="subunit">
    <text evidence="2">Homotetramer.</text>
</comment>
<dbReference type="CDD" id="cd12173">
    <property type="entry name" value="PGDH_4"/>
    <property type="match status" value="1"/>
</dbReference>
<name>A0A167XNV0_9HYPO</name>
<dbReference type="GO" id="GO:0004617">
    <property type="term" value="F:phosphoglycerate dehydrogenase activity"/>
    <property type="evidence" value="ECO:0007669"/>
    <property type="project" value="UniProtKB-EC"/>
</dbReference>
<dbReference type="Gene3D" id="3.30.1330.90">
    <property type="entry name" value="D-3-phosphoglycerate dehydrogenase, domain 3"/>
    <property type="match status" value="1"/>
</dbReference>
<evidence type="ECO:0000256" key="7">
    <source>
        <dbReference type="ARBA" id="ARBA00023027"/>
    </source>
</evidence>
<dbReference type="SUPFAM" id="SSF51735">
    <property type="entry name" value="NAD(P)-binding Rossmann-fold domains"/>
    <property type="match status" value="1"/>
</dbReference>
<dbReference type="SUPFAM" id="SSF143548">
    <property type="entry name" value="Serine metabolism enzymes domain"/>
    <property type="match status" value="1"/>
</dbReference>
<comment type="pathway">
    <text evidence="1">Amino-acid biosynthesis; L-serine biosynthesis; L-serine from 3-phospho-D-glycerate: step 1/3.</text>
</comment>
<evidence type="ECO:0000256" key="4">
    <source>
        <dbReference type="ARBA" id="ARBA00022553"/>
    </source>
</evidence>
<dbReference type="PANTHER" id="PTHR42938:SF22">
    <property type="entry name" value="D-3-PHOSPHOGLYCERATE DEHYDROGENASE"/>
    <property type="match status" value="1"/>
</dbReference>
<reference evidence="12 13" key="1">
    <citation type="journal article" date="2016" name="Genome Biol. Evol.">
        <title>Divergent and convergent evolution of fungal pathogenicity.</title>
        <authorList>
            <person name="Shang Y."/>
            <person name="Xiao G."/>
            <person name="Zheng P."/>
            <person name="Cen K."/>
            <person name="Zhan S."/>
            <person name="Wang C."/>
        </authorList>
    </citation>
    <scope>NUCLEOTIDE SEQUENCE [LARGE SCALE GENOMIC DNA]</scope>
    <source>
        <strain evidence="12 13">RCEF 264</strain>
    </source>
</reference>
<evidence type="ECO:0000256" key="2">
    <source>
        <dbReference type="ARBA" id="ARBA00011881"/>
    </source>
</evidence>
<evidence type="ECO:0000256" key="3">
    <source>
        <dbReference type="ARBA" id="ARBA00013143"/>
    </source>
</evidence>
<keyword evidence="13" id="KW-1185">Reference proteome</keyword>
<evidence type="ECO:0000256" key="6">
    <source>
        <dbReference type="ARBA" id="ARBA00023002"/>
    </source>
</evidence>
<dbReference type="InterPro" id="IPR006139">
    <property type="entry name" value="D-isomer_2_OHA_DH_cat_dom"/>
</dbReference>
<keyword evidence="4" id="KW-0597">Phosphoprotein</keyword>
<evidence type="ECO:0000259" key="11">
    <source>
        <dbReference type="Pfam" id="PF19304"/>
    </source>
</evidence>
<comment type="caution">
    <text evidence="12">The sequence shown here is derived from an EMBL/GenBank/DDBJ whole genome shotgun (WGS) entry which is preliminary data.</text>
</comment>
<dbReference type="SUPFAM" id="SSF55021">
    <property type="entry name" value="ACT-like"/>
    <property type="match status" value="1"/>
</dbReference>
<comment type="catalytic activity">
    <reaction evidence="8">
        <text>(2R)-3-phosphoglycerate + NAD(+) = 3-phosphooxypyruvate + NADH + H(+)</text>
        <dbReference type="Rhea" id="RHEA:12641"/>
        <dbReference type="ChEBI" id="CHEBI:15378"/>
        <dbReference type="ChEBI" id="CHEBI:18110"/>
        <dbReference type="ChEBI" id="CHEBI:57540"/>
        <dbReference type="ChEBI" id="CHEBI:57945"/>
        <dbReference type="ChEBI" id="CHEBI:58272"/>
        <dbReference type="EC" id="1.1.1.95"/>
    </reaction>
</comment>